<dbReference type="EMBL" id="CAKXAJ010025209">
    <property type="protein sequence ID" value="CAH2236531.1"/>
    <property type="molecule type" value="Genomic_DNA"/>
</dbReference>
<dbReference type="OrthoDB" id="26681at2759"/>
<sequence length="88" mass="9597">MKHFLRFPDESMSLADVEIGKQDAPTKTRKLSESLSVLNNVSAGSHGQQASAECPEYSESGELAHPELCVIVVDILAQLIDKCDKILI</sequence>
<evidence type="ECO:0000313" key="2">
    <source>
        <dbReference type="Proteomes" id="UP000838756"/>
    </source>
</evidence>
<gene>
    <name evidence="1" type="primary">jg8014</name>
    <name evidence="1" type="ORF">PAEG_LOCUS13902</name>
</gene>
<protein>
    <submittedName>
        <fullName evidence="1">Jg8014 protein</fullName>
    </submittedName>
</protein>
<reference evidence="1" key="1">
    <citation type="submission" date="2022-03" db="EMBL/GenBank/DDBJ databases">
        <authorList>
            <person name="Lindestad O."/>
        </authorList>
    </citation>
    <scope>NUCLEOTIDE SEQUENCE</scope>
</reference>
<evidence type="ECO:0000313" key="1">
    <source>
        <dbReference type="EMBL" id="CAH2236531.1"/>
    </source>
</evidence>
<keyword evidence="2" id="KW-1185">Reference proteome</keyword>
<dbReference type="AlphaFoldDB" id="A0A8S4RIQ2"/>
<dbReference type="Proteomes" id="UP000838756">
    <property type="component" value="Unassembled WGS sequence"/>
</dbReference>
<name>A0A8S4RIQ2_9NEOP</name>
<accession>A0A8S4RIQ2</accession>
<proteinExistence type="predicted"/>
<comment type="caution">
    <text evidence="1">The sequence shown here is derived from an EMBL/GenBank/DDBJ whole genome shotgun (WGS) entry which is preliminary data.</text>
</comment>
<organism evidence="1 2">
    <name type="scientific">Pararge aegeria aegeria</name>
    <dbReference type="NCBI Taxonomy" id="348720"/>
    <lineage>
        <taxon>Eukaryota</taxon>
        <taxon>Metazoa</taxon>
        <taxon>Ecdysozoa</taxon>
        <taxon>Arthropoda</taxon>
        <taxon>Hexapoda</taxon>
        <taxon>Insecta</taxon>
        <taxon>Pterygota</taxon>
        <taxon>Neoptera</taxon>
        <taxon>Endopterygota</taxon>
        <taxon>Lepidoptera</taxon>
        <taxon>Glossata</taxon>
        <taxon>Ditrysia</taxon>
        <taxon>Papilionoidea</taxon>
        <taxon>Nymphalidae</taxon>
        <taxon>Satyrinae</taxon>
        <taxon>Satyrini</taxon>
        <taxon>Parargina</taxon>
        <taxon>Pararge</taxon>
    </lineage>
</organism>